<dbReference type="Pfam" id="PF12724">
    <property type="entry name" value="Flavodoxin_5"/>
    <property type="match status" value="1"/>
</dbReference>
<comment type="caution">
    <text evidence="2">The sequence shown here is derived from an EMBL/GenBank/DDBJ whole genome shotgun (WGS) entry which is preliminary data.</text>
</comment>
<dbReference type="PROSITE" id="PS50902">
    <property type="entry name" value="FLAVODOXIN_LIKE"/>
    <property type="match status" value="1"/>
</dbReference>
<protein>
    <submittedName>
        <fullName evidence="2">Flavodoxin</fullName>
    </submittedName>
</protein>
<dbReference type="InterPro" id="IPR052200">
    <property type="entry name" value="Protoporphyrinogen_IX_DH"/>
</dbReference>
<feature type="domain" description="Flavodoxin-like" evidence="1">
    <location>
        <begin position="3"/>
        <end position="162"/>
    </location>
</feature>
<dbReference type="RefSeq" id="WP_011293440.1">
    <property type="nucleotide sequence ID" value="NZ_AOSG01000087.1"/>
</dbReference>
<evidence type="ECO:0000313" key="3">
    <source>
        <dbReference type="Proteomes" id="UP000014184"/>
    </source>
</evidence>
<proteinExistence type="predicted"/>
<evidence type="ECO:0000313" key="2">
    <source>
        <dbReference type="EMBL" id="EOR69968.1"/>
    </source>
</evidence>
<dbReference type="Gene3D" id="3.40.50.360">
    <property type="match status" value="1"/>
</dbReference>
<dbReference type="InterPro" id="IPR008254">
    <property type="entry name" value="Flavodoxin/NO_synth"/>
</dbReference>
<dbReference type="AlphaFoldDB" id="A0A9P2T7X3"/>
<keyword evidence="3" id="KW-1185">Reference proteome</keyword>
<dbReference type="SUPFAM" id="SSF52218">
    <property type="entry name" value="Flavoproteins"/>
    <property type="match status" value="1"/>
</dbReference>
<dbReference type="Proteomes" id="UP000014184">
    <property type="component" value="Unassembled WGS sequence"/>
</dbReference>
<dbReference type="InterPro" id="IPR026816">
    <property type="entry name" value="Flavodoxin_dom"/>
</dbReference>
<organism evidence="2 3">
    <name type="scientific">Thermobifida fusca TM51</name>
    <dbReference type="NCBI Taxonomy" id="1169414"/>
    <lineage>
        <taxon>Bacteria</taxon>
        <taxon>Bacillati</taxon>
        <taxon>Actinomycetota</taxon>
        <taxon>Actinomycetes</taxon>
        <taxon>Streptosporangiales</taxon>
        <taxon>Nocardiopsidaceae</taxon>
        <taxon>Thermobifida</taxon>
    </lineage>
</organism>
<dbReference type="GO" id="GO:0010181">
    <property type="term" value="F:FMN binding"/>
    <property type="evidence" value="ECO:0007669"/>
    <property type="project" value="InterPro"/>
</dbReference>
<dbReference type="InterPro" id="IPR029039">
    <property type="entry name" value="Flavoprotein-like_sf"/>
</dbReference>
<dbReference type="EMBL" id="AOSG01000087">
    <property type="protein sequence ID" value="EOR69968.1"/>
    <property type="molecule type" value="Genomic_DNA"/>
</dbReference>
<dbReference type="PANTHER" id="PTHR38030:SF2">
    <property type="entry name" value="PROTOPORPHYRINOGEN IX DEHYDROGENASE [QUINONE]"/>
    <property type="match status" value="1"/>
</dbReference>
<gene>
    <name evidence="2" type="ORF">TM51_15501</name>
</gene>
<dbReference type="PANTHER" id="PTHR38030">
    <property type="entry name" value="PROTOPORPHYRINOGEN IX DEHYDROGENASE [MENAQUINONE]"/>
    <property type="match status" value="1"/>
</dbReference>
<reference evidence="2 3" key="1">
    <citation type="journal article" date="2013" name="Genome Announc.">
        <title>Draft Genome Sequence of the Lignocellulose Decomposer Thermobifida fusca Strain TM51.</title>
        <authorList>
            <person name="Toth A."/>
            <person name="Barna T."/>
            <person name="Nagy I."/>
            <person name="Horvath B."/>
            <person name="Nagy I."/>
            <person name="Tancsics A."/>
            <person name="Kriszt B."/>
            <person name="Baka E."/>
            <person name="Fekete C."/>
            <person name="Kukolya J."/>
        </authorList>
    </citation>
    <scope>NUCLEOTIDE SEQUENCE [LARGE SCALE GENOMIC DNA]</scope>
    <source>
        <strain evidence="2 3">TM51</strain>
    </source>
</reference>
<name>A0A9P2T7X3_THEFU</name>
<dbReference type="GO" id="GO:0070819">
    <property type="term" value="F:menaquinone-dependent protoporphyrinogen oxidase activity"/>
    <property type="evidence" value="ECO:0007669"/>
    <property type="project" value="TreeGrafter"/>
</dbReference>
<dbReference type="GO" id="GO:0006783">
    <property type="term" value="P:heme biosynthetic process"/>
    <property type="evidence" value="ECO:0007669"/>
    <property type="project" value="TreeGrafter"/>
</dbReference>
<evidence type="ECO:0000259" key="1">
    <source>
        <dbReference type="PROSITE" id="PS50902"/>
    </source>
</evidence>
<accession>A0A9P2T7X3</accession>
<sequence>MLVMIGYASVHGSTEGIARRLADRLRAYGHSVDVRPLDKPMDALVLYDAFILGSAVHGGSWLRQATGFAEREAEILSRRPVWLFSVGLARVLGGRFASAGDVPKGVPEVIRDTGARDHHLFAGAIQPSHLPVFGRFLYKAMGGRYGDFRDWAEVDDWAESIAAQLTMVTR</sequence>